<keyword evidence="5" id="KW-0326">Glycosidase</keyword>
<dbReference type="EC" id="3.2.1.52" evidence="3"/>
<dbReference type="SUPFAM" id="SSF51445">
    <property type="entry name" value="(Trans)glycosidases"/>
    <property type="match status" value="1"/>
</dbReference>
<protein>
    <recommendedName>
        <fullName evidence="3">beta-N-acetylhexosaminidase</fullName>
        <ecNumber evidence="3">3.2.1.52</ecNumber>
    </recommendedName>
</protein>
<dbReference type="Gene3D" id="3.20.20.300">
    <property type="entry name" value="Glycoside hydrolase, family 3, N-terminal domain"/>
    <property type="match status" value="1"/>
</dbReference>
<accession>A0ABT2SSS6</accession>
<evidence type="ECO:0000313" key="8">
    <source>
        <dbReference type="Proteomes" id="UP001208364"/>
    </source>
</evidence>
<keyword evidence="4 7" id="KW-0378">Hydrolase</keyword>
<dbReference type="InterPro" id="IPR050226">
    <property type="entry name" value="NagZ_Beta-hexosaminidase"/>
</dbReference>
<dbReference type="GO" id="GO:0016787">
    <property type="term" value="F:hydrolase activity"/>
    <property type="evidence" value="ECO:0007669"/>
    <property type="project" value="UniProtKB-KW"/>
</dbReference>
<comment type="similarity">
    <text evidence="2">Belongs to the glycosyl hydrolase 3 family.</text>
</comment>
<dbReference type="PROSITE" id="PS00775">
    <property type="entry name" value="GLYCOSYL_HYDROL_F3"/>
    <property type="match status" value="1"/>
</dbReference>
<sequence length="562" mass="63730">MIDLKSKPFYLNDQQIRKVQSILDSMTLDEKIGQVFCPIGSSFEEKEIVEFIEKYKPGAMMYRPLESTKIKQIHETIQNYSKIPLMLAANLESGGNGICIDGTYFSRQMGVAATNDLKQAYHLGMIAGKEANAVLCNWSFAPIVDIDFNYLNPITNIRTYGSDKEKVIAYAKQQINALREYSVIPCIKHFPGDGVDMRDQHLVSSVNDLTVKQWDESYGNIYSSFIDEGVETIMVGHMLLPHYVKYFNPTIKDEDILPASLSKEVLTNLLREKLSFNGLIVTDATAMIGYNVALPRSQAIPLSIENGCDMILFNKDIDEDYTFMKKGLENGLLSLERLNEAVLRILATKMANGVFENKKPLNEIDVVGCKEHQELAYQCASKAITLVKNKQDILPITPQKYKNIRLYHLTDTSKGGFKESGSQKKIEDYLNDLGFNVDVYDENQLDFHEIFETGVSYLKDKYDLVIYVADFDTASNYTVRRVEWIKLMAANAPWFVQDIPTLFISLANPYHLLDVPMIKTYINGYSHNDVVIQSLVNKLVGKEKFVGVSPVDAFCGKWDTKR</sequence>
<dbReference type="InterPro" id="IPR036962">
    <property type="entry name" value="Glyco_hydro_3_N_sf"/>
</dbReference>
<dbReference type="InterPro" id="IPR001764">
    <property type="entry name" value="Glyco_hydro_3_N"/>
</dbReference>
<evidence type="ECO:0000256" key="3">
    <source>
        <dbReference type="ARBA" id="ARBA00012663"/>
    </source>
</evidence>
<name>A0ABT2SSS6_9FIRM</name>
<evidence type="ECO:0000256" key="5">
    <source>
        <dbReference type="ARBA" id="ARBA00023295"/>
    </source>
</evidence>
<proteinExistence type="inferred from homology"/>
<dbReference type="Gene3D" id="3.40.50.1700">
    <property type="entry name" value="Glycoside hydrolase family 3 C-terminal domain"/>
    <property type="match status" value="1"/>
</dbReference>
<dbReference type="RefSeq" id="WP_147579905.1">
    <property type="nucleotide sequence ID" value="NZ_JAOQJR010000003.1"/>
</dbReference>
<dbReference type="PANTHER" id="PTHR30480">
    <property type="entry name" value="BETA-HEXOSAMINIDASE-RELATED"/>
    <property type="match status" value="1"/>
</dbReference>
<dbReference type="PANTHER" id="PTHR30480:SF13">
    <property type="entry name" value="BETA-HEXOSAMINIDASE"/>
    <property type="match status" value="1"/>
</dbReference>
<gene>
    <name evidence="7" type="ORF">OCV55_04240</name>
</gene>
<evidence type="ECO:0000256" key="2">
    <source>
        <dbReference type="ARBA" id="ARBA00005336"/>
    </source>
</evidence>
<evidence type="ECO:0000256" key="4">
    <source>
        <dbReference type="ARBA" id="ARBA00022801"/>
    </source>
</evidence>
<evidence type="ECO:0000256" key="1">
    <source>
        <dbReference type="ARBA" id="ARBA00001231"/>
    </source>
</evidence>
<evidence type="ECO:0000259" key="6">
    <source>
        <dbReference type="Pfam" id="PF00933"/>
    </source>
</evidence>
<comment type="caution">
    <text evidence="7">The sequence shown here is derived from an EMBL/GenBank/DDBJ whole genome shotgun (WGS) entry which is preliminary data.</text>
</comment>
<comment type="catalytic activity">
    <reaction evidence="1">
        <text>Hydrolysis of terminal non-reducing N-acetyl-D-hexosamine residues in N-acetyl-beta-D-hexosaminides.</text>
        <dbReference type="EC" id="3.2.1.52"/>
    </reaction>
</comment>
<organism evidence="7 8">
    <name type="scientific">[Clostridium] ammoniilyticum</name>
    <dbReference type="NCBI Taxonomy" id="2981784"/>
    <lineage>
        <taxon>Bacteria</taxon>
        <taxon>Bacillati</taxon>
        <taxon>Bacillota</taxon>
        <taxon>Erysipelotrichia</taxon>
        <taxon>Erysipelotrichales</taxon>
        <taxon>Coprobacillaceae</taxon>
        <taxon>Faecalibacillus</taxon>
    </lineage>
</organism>
<dbReference type="InterPro" id="IPR019800">
    <property type="entry name" value="Glyco_hydro_3_AS"/>
</dbReference>
<dbReference type="Proteomes" id="UP001208364">
    <property type="component" value="Unassembled WGS sequence"/>
</dbReference>
<evidence type="ECO:0000313" key="7">
    <source>
        <dbReference type="EMBL" id="MCU6737887.1"/>
    </source>
</evidence>
<dbReference type="Pfam" id="PF00933">
    <property type="entry name" value="Glyco_hydro_3"/>
    <property type="match status" value="1"/>
</dbReference>
<dbReference type="InterPro" id="IPR036881">
    <property type="entry name" value="Glyco_hydro_3_C_sf"/>
</dbReference>
<keyword evidence="8" id="KW-1185">Reference proteome</keyword>
<dbReference type="InterPro" id="IPR017853">
    <property type="entry name" value="GH"/>
</dbReference>
<dbReference type="EMBL" id="JAOQJR010000003">
    <property type="protein sequence ID" value="MCU6737887.1"/>
    <property type="molecule type" value="Genomic_DNA"/>
</dbReference>
<feature type="domain" description="Glycoside hydrolase family 3 N-terminal" evidence="6">
    <location>
        <begin position="27"/>
        <end position="346"/>
    </location>
</feature>
<reference evidence="7 8" key="1">
    <citation type="journal article" date="2021" name="ISME Commun">
        <title>Automated analysis of genomic sequences facilitates high-throughput and comprehensive description of bacteria.</title>
        <authorList>
            <person name="Hitch T.C.A."/>
        </authorList>
    </citation>
    <scope>NUCLEOTIDE SEQUENCE [LARGE SCALE GENOMIC DNA]</scope>
    <source>
        <strain evidence="7 8">H4_15</strain>
    </source>
</reference>